<dbReference type="OrthoDB" id="1935339at2759"/>
<dbReference type="Proteomes" id="UP000479710">
    <property type="component" value="Unassembled WGS sequence"/>
</dbReference>
<organism evidence="2 3">
    <name type="scientific">Oryza meyeriana var. granulata</name>
    <dbReference type="NCBI Taxonomy" id="110450"/>
    <lineage>
        <taxon>Eukaryota</taxon>
        <taxon>Viridiplantae</taxon>
        <taxon>Streptophyta</taxon>
        <taxon>Embryophyta</taxon>
        <taxon>Tracheophyta</taxon>
        <taxon>Spermatophyta</taxon>
        <taxon>Magnoliopsida</taxon>
        <taxon>Liliopsida</taxon>
        <taxon>Poales</taxon>
        <taxon>Poaceae</taxon>
        <taxon>BOP clade</taxon>
        <taxon>Oryzoideae</taxon>
        <taxon>Oryzeae</taxon>
        <taxon>Oryzinae</taxon>
        <taxon>Oryza</taxon>
        <taxon>Oryza meyeriana</taxon>
    </lineage>
</organism>
<evidence type="ECO:0000313" key="3">
    <source>
        <dbReference type="Proteomes" id="UP000479710"/>
    </source>
</evidence>
<feature type="region of interest" description="Disordered" evidence="1">
    <location>
        <begin position="147"/>
        <end position="213"/>
    </location>
</feature>
<evidence type="ECO:0000313" key="2">
    <source>
        <dbReference type="EMBL" id="KAF0910894.1"/>
    </source>
</evidence>
<comment type="caution">
    <text evidence="2">The sequence shown here is derived from an EMBL/GenBank/DDBJ whole genome shotgun (WGS) entry which is preliminary data.</text>
</comment>
<protein>
    <submittedName>
        <fullName evidence="2">Uncharacterized protein</fullName>
    </submittedName>
</protein>
<dbReference type="EMBL" id="SPHZ02000006">
    <property type="protein sequence ID" value="KAF0910894.1"/>
    <property type="molecule type" value="Genomic_DNA"/>
</dbReference>
<sequence>MAQYPQPSAMAPPPPGPYQHGMPPVQNQAYPFAPRMHQMPMLPQQRGYAQMPMPGPPLGNGSGGKAKTTNVTVEGRSPFQLIQGYSSDDIEDEDGAGAASNLMPLTENNEHGHSIDTNPDVGHQLFTEAAPCTERSLEGREHQLMNKSNPVKHDSDELGHPVKEDLIDNDSDRGQQTRRHGRSQWNRSRGQSPQGRRSCSPLPQSSSPGRQISSPLAKRANLLQNKSPDGVGHTFRAQPGVKLGISKDGFCNDKHDSRAKVATPFEIHPAGGVSFSESMSSWPGAVWFETSSYTILKYDPTPRATVTFKFRISPDALPA</sequence>
<feature type="compositionally biased region" description="Polar residues" evidence="1">
    <location>
        <begin position="201"/>
        <end position="213"/>
    </location>
</feature>
<proteinExistence type="predicted"/>
<keyword evidence="3" id="KW-1185">Reference proteome</keyword>
<evidence type="ECO:0000256" key="1">
    <source>
        <dbReference type="SAM" id="MobiDB-lite"/>
    </source>
</evidence>
<accession>A0A6G1DFE6</accession>
<feature type="compositionally biased region" description="Basic and acidic residues" evidence="1">
    <location>
        <begin position="151"/>
        <end position="175"/>
    </location>
</feature>
<feature type="region of interest" description="Disordered" evidence="1">
    <location>
        <begin position="46"/>
        <end position="121"/>
    </location>
</feature>
<name>A0A6G1DFE6_9ORYZ</name>
<dbReference type="AlphaFoldDB" id="A0A6G1DFE6"/>
<reference evidence="2 3" key="1">
    <citation type="submission" date="2019-11" db="EMBL/GenBank/DDBJ databases">
        <title>Whole genome sequence of Oryza granulata.</title>
        <authorList>
            <person name="Li W."/>
        </authorList>
    </citation>
    <scope>NUCLEOTIDE SEQUENCE [LARGE SCALE GENOMIC DNA]</scope>
    <source>
        <strain evidence="3">cv. Menghai</strain>
        <tissue evidence="2">Leaf</tissue>
    </source>
</reference>
<feature type="compositionally biased region" description="Low complexity" evidence="1">
    <location>
        <begin position="187"/>
        <end position="200"/>
    </location>
</feature>
<feature type="region of interest" description="Disordered" evidence="1">
    <location>
        <begin position="1"/>
        <end position="29"/>
    </location>
</feature>
<gene>
    <name evidence="2" type="ORF">E2562_004848</name>
</gene>